<protein>
    <recommendedName>
        <fullName evidence="2">histidine kinase</fullName>
        <ecNumber evidence="2">2.7.13.3</ecNumber>
    </recommendedName>
</protein>
<comment type="caution">
    <text evidence="7">The sequence shown here is derived from an EMBL/GenBank/DDBJ whole genome shotgun (WGS) entry which is preliminary data.</text>
</comment>
<keyword evidence="6" id="KW-0812">Transmembrane</keyword>
<evidence type="ECO:0000313" key="8">
    <source>
        <dbReference type="Proteomes" id="UP001155280"/>
    </source>
</evidence>
<dbReference type="RefSeq" id="WP_241552202.1">
    <property type="nucleotide sequence ID" value="NZ_JANCNS010000003.1"/>
</dbReference>
<accession>A0A9X2RBZ0</accession>
<dbReference type="Gene3D" id="1.25.40.10">
    <property type="entry name" value="Tetratricopeptide repeat domain"/>
    <property type="match status" value="1"/>
</dbReference>
<dbReference type="PANTHER" id="PTHR24421">
    <property type="entry name" value="NITRATE/NITRITE SENSOR PROTEIN NARX-RELATED"/>
    <property type="match status" value="1"/>
</dbReference>
<dbReference type="GO" id="GO:0005524">
    <property type="term" value="F:ATP binding"/>
    <property type="evidence" value="ECO:0007669"/>
    <property type="project" value="UniProtKB-KW"/>
</dbReference>
<dbReference type="GO" id="GO:0000160">
    <property type="term" value="P:phosphorelay signal transduction system"/>
    <property type="evidence" value="ECO:0007669"/>
    <property type="project" value="UniProtKB-KW"/>
</dbReference>
<dbReference type="EC" id="2.7.13.3" evidence="2"/>
<dbReference type="InterPro" id="IPR011990">
    <property type="entry name" value="TPR-like_helical_dom_sf"/>
</dbReference>
<keyword evidence="7" id="KW-0067">ATP-binding</keyword>
<evidence type="ECO:0000256" key="6">
    <source>
        <dbReference type="SAM" id="Phobius"/>
    </source>
</evidence>
<dbReference type="CDD" id="cd16917">
    <property type="entry name" value="HATPase_UhpB-NarQ-NarX-like"/>
    <property type="match status" value="1"/>
</dbReference>
<keyword evidence="4" id="KW-0418">Kinase</keyword>
<reference evidence="7" key="1">
    <citation type="submission" date="2022-07" db="EMBL/GenBank/DDBJ databases">
        <title>Gramela sediminis sp. nov., isolated from deep-sea sediment of the Indian Ocean.</title>
        <authorList>
            <person name="Shi H."/>
        </authorList>
    </citation>
    <scope>NUCLEOTIDE SEQUENCE</scope>
    <source>
        <strain evidence="7">GC03-9</strain>
    </source>
</reference>
<gene>
    <name evidence="7" type="ORF">MKO06_15625</name>
</gene>
<dbReference type="Gene3D" id="3.30.565.10">
    <property type="entry name" value="Histidine kinase-like ATPase, C-terminal domain"/>
    <property type="match status" value="1"/>
</dbReference>
<dbReference type="EMBL" id="JANCNS010000003">
    <property type="protein sequence ID" value="MCP9201339.1"/>
    <property type="molecule type" value="Genomic_DNA"/>
</dbReference>
<evidence type="ECO:0000313" key="7">
    <source>
        <dbReference type="EMBL" id="MCP9201339.1"/>
    </source>
</evidence>
<keyword evidence="3" id="KW-0808">Transferase</keyword>
<keyword evidence="7" id="KW-0547">Nucleotide-binding</keyword>
<dbReference type="Proteomes" id="UP001155280">
    <property type="component" value="Unassembled WGS sequence"/>
</dbReference>
<proteinExistence type="predicted"/>
<dbReference type="InterPro" id="IPR036890">
    <property type="entry name" value="HATPase_C_sf"/>
</dbReference>
<evidence type="ECO:0000256" key="2">
    <source>
        <dbReference type="ARBA" id="ARBA00012438"/>
    </source>
</evidence>
<sequence>MNKATSLFAFILVIIVSCTNAEKVDIQKFRNDYAYELFVKAKNEKDIDRKLNLLALANHQVKSASDTLLYDILDYQIYYHDLKRSYDSSLYYSNEMINKAASINDTSNLAKGYYRKARTFLYLNKQEQVLENMYRSQSLYKSIHDSVKAGKRLVELANAQDRLGDFTGSHQTATDALNYIAVDDSIYLASVHTLLALTSSKLDDYESSIKENKKALKYVKSRHDSLVILNNIGVNYRRIENFKKADEVFETALCKAQDTIRITWSLRDNYFYNQYLKTGENVITELEGIAVQRKKSNDIEGLLSSYKHLSSIYQEHNLSKAKQIAEQYLNTAKAFGNPLEELQALEVIIQLNKENLKEDYVQEYFYLNDSINTSRNKIKNLFAKIKFDEEQKLKEIEKLEHQSAASKLEAEKEKTQKIVISVILFFLLLAAFILYYLIQQKHKRDKIKEIHDTEARLSKKVHDELANDIFQIMTDPAVTESTLIDRLDNVYHRTRDISKENNLIHTGSDFSDELQGMISSTVPSSTKVFIIGLKNIEWDFYNQEKKIVIYRVIQELLVNFRKHSKATRLTLRFENSGGNLNILYKDNGQGTDLKNAKFSGLRNMENRIHLIDGSITFQSKPGSGFSCQINIRS</sequence>
<keyword evidence="6" id="KW-0472">Membrane</keyword>
<dbReference type="PROSITE" id="PS51257">
    <property type="entry name" value="PROKAR_LIPOPROTEIN"/>
    <property type="match status" value="1"/>
</dbReference>
<dbReference type="SUPFAM" id="SSF48452">
    <property type="entry name" value="TPR-like"/>
    <property type="match status" value="1"/>
</dbReference>
<keyword evidence="8" id="KW-1185">Reference proteome</keyword>
<dbReference type="InterPro" id="IPR050482">
    <property type="entry name" value="Sensor_HK_TwoCompSys"/>
</dbReference>
<name>A0A9X2RBZ0_9FLAO</name>
<evidence type="ECO:0000256" key="3">
    <source>
        <dbReference type="ARBA" id="ARBA00022679"/>
    </source>
</evidence>
<dbReference type="AlphaFoldDB" id="A0A9X2RBZ0"/>
<feature type="transmembrane region" description="Helical" evidence="6">
    <location>
        <begin position="418"/>
        <end position="438"/>
    </location>
</feature>
<evidence type="ECO:0000256" key="5">
    <source>
        <dbReference type="ARBA" id="ARBA00023012"/>
    </source>
</evidence>
<dbReference type="PANTHER" id="PTHR24421:SF10">
    <property type="entry name" value="NITRATE_NITRITE SENSOR PROTEIN NARQ"/>
    <property type="match status" value="1"/>
</dbReference>
<dbReference type="SUPFAM" id="SSF55874">
    <property type="entry name" value="ATPase domain of HSP90 chaperone/DNA topoisomerase II/histidine kinase"/>
    <property type="match status" value="1"/>
</dbReference>
<organism evidence="7 8">
    <name type="scientific">Christiangramia oceanisediminis</name>
    <dbReference type="NCBI Taxonomy" id="2920386"/>
    <lineage>
        <taxon>Bacteria</taxon>
        <taxon>Pseudomonadati</taxon>
        <taxon>Bacteroidota</taxon>
        <taxon>Flavobacteriia</taxon>
        <taxon>Flavobacteriales</taxon>
        <taxon>Flavobacteriaceae</taxon>
        <taxon>Christiangramia</taxon>
    </lineage>
</organism>
<evidence type="ECO:0000256" key="4">
    <source>
        <dbReference type="ARBA" id="ARBA00022777"/>
    </source>
</evidence>
<keyword evidence="6" id="KW-1133">Transmembrane helix</keyword>
<evidence type="ECO:0000256" key="1">
    <source>
        <dbReference type="ARBA" id="ARBA00000085"/>
    </source>
</evidence>
<dbReference type="GO" id="GO:0004673">
    <property type="term" value="F:protein histidine kinase activity"/>
    <property type="evidence" value="ECO:0007669"/>
    <property type="project" value="UniProtKB-EC"/>
</dbReference>
<comment type="catalytic activity">
    <reaction evidence="1">
        <text>ATP + protein L-histidine = ADP + protein N-phospho-L-histidine.</text>
        <dbReference type="EC" id="2.7.13.3"/>
    </reaction>
</comment>
<keyword evidence="5" id="KW-0902">Two-component regulatory system</keyword>